<reference evidence="1 2" key="1">
    <citation type="journal article" date="2024" name="IMA Fungus">
        <title>IMA Genome - F19 : A genome assembly and annotation guide to empower mycologists, including annotated draft genome sequences of Ceratocystis pirilliformis, Diaporthe australafricana, Fusarium ophioides, Paecilomyces lecythidis, and Sporothrix stenoceras.</title>
        <authorList>
            <person name="Aylward J."/>
            <person name="Wilson A.M."/>
            <person name="Visagie C.M."/>
            <person name="Spraker J."/>
            <person name="Barnes I."/>
            <person name="Buitendag C."/>
            <person name="Ceriani C."/>
            <person name="Del Mar Angel L."/>
            <person name="du Plessis D."/>
            <person name="Fuchs T."/>
            <person name="Gasser K."/>
            <person name="Kramer D."/>
            <person name="Li W."/>
            <person name="Munsamy K."/>
            <person name="Piso A."/>
            <person name="Price J.L."/>
            <person name="Sonnekus B."/>
            <person name="Thomas C."/>
            <person name="van der Nest A."/>
            <person name="van Dijk A."/>
            <person name="van Heerden A."/>
            <person name="van Vuuren N."/>
            <person name="Yilmaz N."/>
            <person name="Duong T.A."/>
            <person name="van der Merwe N.A."/>
            <person name="Wingfield M.J."/>
            <person name="Wingfield B.D."/>
        </authorList>
    </citation>
    <scope>NUCLEOTIDE SEQUENCE [LARGE SCALE GENOMIC DNA]</scope>
    <source>
        <strain evidence="1 2">CMW 5346</strain>
    </source>
</reference>
<accession>A0ABR3Z097</accession>
<sequence>MELVGVVRSPLASFCTYGQSHLGRDHSEDDVAHLSDTFRTSGCFPAREENLIEAIITPSDFQSILARLGLTQAQLARTLCLPSETTDVTGTNYPLLVDYPLAVLHGRRRVAAGIRSKQTDWWAAKLLCVKGTWASFPAAIALNEATDAELVQDKAESFSHEATYSAGTIYRGVIEAWRRGDEEREDVLRDRLTAPRDVRTGENNVKPSKRVWALGWAVRRCG</sequence>
<dbReference type="Pfam" id="PF12520">
    <property type="entry name" value="DUF3723"/>
    <property type="match status" value="1"/>
</dbReference>
<dbReference type="Proteomes" id="UP001583186">
    <property type="component" value="Unassembled WGS sequence"/>
</dbReference>
<name>A0ABR3Z097_9PEZI</name>
<evidence type="ECO:0000313" key="2">
    <source>
        <dbReference type="Proteomes" id="UP001583186"/>
    </source>
</evidence>
<dbReference type="InterPro" id="IPR022198">
    <property type="entry name" value="DUF3723"/>
</dbReference>
<protein>
    <submittedName>
        <fullName evidence="1">Uncharacterized protein</fullName>
    </submittedName>
</protein>
<organism evidence="1 2">
    <name type="scientific">Sporothrix stenoceras</name>
    <dbReference type="NCBI Taxonomy" id="5173"/>
    <lineage>
        <taxon>Eukaryota</taxon>
        <taxon>Fungi</taxon>
        <taxon>Dikarya</taxon>
        <taxon>Ascomycota</taxon>
        <taxon>Pezizomycotina</taxon>
        <taxon>Sordariomycetes</taxon>
        <taxon>Sordariomycetidae</taxon>
        <taxon>Ophiostomatales</taxon>
        <taxon>Ophiostomataceae</taxon>
        <taxon>Sporothrix</taxon>
    </lineage>
</organism>
<dbReference type="EMBL" id="JAWCUI010000037">
    <property type="protein sequence ID" value="KAL1893607.1"/>
    <property type="molecule type" value="Genomic_DNA"/>
</dbReference>
<keyword evidence="2" id="KW-1185">Reference proteome</keyword>
<comment type="caution">
    <text evidence="1">The sequence shown here is derived from an EMBL/GenBank/DDBJ whole genome shotgun (WGS) entry which is preliminary data.</text>
</comment>
<evidence type="ECO:0000313" key="1">
    <source>
        <dbReference type="EMBL" id="KAL1893607.1"/>
    </source>
</evidence>
<gene>
    <name evidence="1" type="ORF">Sste5346_006438</name>
</gene>
<proteinExistence type="predicted"/>